<evidence type="ECO:0000313" key="2">
    <source>
        <dbReference type="RefSeq" id="XP_010920476.1"/>
    </source>
</evidence>
<dbReference type="FunCoup" id="A0A6I9R4H9">
    <property type="interactions" value="256"/>
</dbReference>
<reference evidence="2" key="1">
    <citation type="submission" date="2025-08" db="UniProtKB">
        <authorList>
            <consortium name="RefSeq"/>
        </authorList>
    </citation>
    <scope>IDENTIFICATION</scope>
</reference>
<dbReference type="AlphaFoldDB" id="A0A6I9R4H9"/>
<dbReference type="PANTHER" id="PTHR33156">
    <property type="entry name" value="OS02G0230000 PROTEIN"/>
    <property type="match status" value="1"/>
</dbReference>
<organism evidence="1 2">
    <name type="scientific">Elaeis guineensis var. tenera</name>
    <name type="common">Oil palm</name>
    <dbReference type="NCBI Taxonomy" id="51953"/>
    <lineage>
        <taxon>Eukaryota</taxon>
        <taxon>Viridiplantae</taxon>
        <taxon>Streptophyta</taxon>
        <taxon>Embryophyta</taxon>
        <taxon>Tracheophyta</taxon>
        <taxon>Spermatophyta</taxon>
        <taxon>Magnoliopsida</taxon>
        <taxon>Liliopsida</taxon>
        <taxon>Arecaceae</taxon>
        <taxon>Arecoideae</taxon>
        <taxon>Cocoseae</taxon>
        <taxon>Elaeidinae</taxon>
        <taxon>Elaeis</taxon>
    </lineage>
</organism>
<proteinExistence type="predicted"/>
<dbReference type="PANTHER" id="PTHR33156:SF43">
    <property type="entry name" value="OS02G0273900 PROTEIN"/>
    <property type="match status" value="1"/>
</dbReference>
<dbReference type="InParanoid" id="A0A6I9R4H9"/>
<dbReference type="InterPro" id="IPR043459">
    <property type="entry name" value="NFD6/NOXY2-like"/>
</dbReference>
<keyword evidence="1" id="KW-1185">Reference proteome</keyword>
<dbReference type="Proteomes" id="UP000504607">
    <property type="component" value="Chromosome 1"/>
</dbReference>
<name>A0A6I9R4H9_ELAGV</name>
<gene>
    <name evidence="2" type="primary">LOC105044318</name>
</gene>
<sequence length="100" mass="10895">MSASSLLLRSRVFARAVSLALRPSKKSIQSEVSPLVPSSSSLVSSPERRISIVFRLRKDSSCLVSMLPLHSAIASARLRSVLSPVSHRWGWVPQGISMPL</sequence>
<dbReference type="RefSeq" id="XP_010920476.1">
    <property type="nucleotide sequence ID" value="XM_010922174.3"/>
</dbReference>
<protein>
    <submittedName>
        <fullName evidence="2">Uncharacterized protein LOC105044318</fullName>
    </submittedName>
</protein>
<evidence type="ECO:0000313" key="1">
    <source>
        <dbReference type="Proteomes" id="UP000504607"/>
    </source>
</evidence>
<accession>A0A6I9R4H9</accession>
<dbReference type="OrthoDB" id="669248at2759"/>